<dbReference type="GO" id="GO:0005137">
    <property type="term" value="F:interleukin-5 receptor binding"/>
    <property type="evidence" value="ECO:0007669"/>
    <property type="project" value="UniProtKB-UniRule"/>
</dbReference>
<dbReference type="AlphaFoldDB" id="A0A6P7YQ24"/>
<comment type="similarity">
    <text evidence="2 11">Belongs to the IL-5 family.</text>
</comment>
<dbReference type="KEGG" id="muo:115476914"/>
<evidence type="ECO:0000256" key="2">
    <source>
        <dbReference type="ARBA" id="ARBA00006740"/>
    </source>
</evidence>
<dbReference type="InParanoid" id="A0A6P7YQ24"/>
<keyword evidence="9 11" id="KW-0325">Glycoprotein</keyword>
<proteinExistence type="inferred from homology"/>
<keyword evidence="8 11" id="KW-1015">Disulfide bond</keyword>
<keyword evidence="6 11" id="KW-0732">Signal</keyword>
<evidence type="ECO:0000256" key="1">
    <source>
        <dbReference type="ARBA" id="ARBA00004613"/>
    </source>
</evidence>
<evidence type="ECO:0000313" key="13">
    <source>
        <dbReference type="RefSeq" id="XP_030069352.1"/>
    </source>
</evidence>
<dbReference type="Proteomes" id="UP000515156">
    <property type="component" value="Chromosome 8"/>
</dbReference>
<evidence type="ECO:0000256" key="8">
    <source>
        <dbReference type="ARBA" id="ARBA00023157"/>
    </source>
</evidence>
<sequence>MRFLIYHLSVVESKMFTYYIQNLRIPAPVDHNLCYQQLFDGFEILKANAEVSNNRIIYIYSNLLDLKKEVKQQMDTCQTEEIDVEKYLEKLSHVINQISLGCKMNSP</sequence>
<accession>A0A6P7YQ24</accession>
<evidence type="ECO:0000256" key="4">
    <source>
        <dbReference type="ARBA" id="ARBA00022514"/>
    </source>
</evidence>
<dbReference type="PANTHER" id="PTHR48491">
    <property type="entry name" value="INTERLEUKIN-5"/>
    <property type="match status" value="1"/>
</dbReference>
<evidence type="ECO:0000256" key="6">
    <source>
        <dbReference type="ARBA" id="ARBA00022729"/>
    </source>
</evidence>
<keyword evidence="4 11" id="KW-0202">Cytokine</keyword>
<name>A0A6P7YQ24_9AMPH</name>
<dbReference type="GO" id="GO:0008083">
    <property type="term" value="F:growth factor activity"/>
    <property type="evidence" value="ECO:0007669"/>
    <property type="project" value="UniProtKB-UniRule"/>
</dbReference>
<keyword evidence="7 11" id="KW-0339">Growth factor</keyword>
<evidence type="ECO:0000313" key="12">
    <source>
        <dbReference type="Proteomes" id="UP000515156"/>
    </source>
</evidence>
<evidence type="ECO:0000256" key="5">
    <source>
        <dbReference type="ARBA" id="ARBA00022525"/>
    </source>
</evidence>
<evidence type="ECO:0000256" key="3">
    <source>
        <dbReference type="ARBA" id="ARBA00019463"/>
    </source>
</evidence>
<dbReference type="Gene3D" id="1.20.1250.10">
    <property type="match status" value="1"/>
</dbReference>
<dbReference type="InterPro" id="IPR009079">
    <property type="entry name" value="4_helix_cytokine-like_core"/>
</dbReference>
<organism evidence="12 13">
    <name type="scientific">Microcaecilia unicolor</name>
    <dbReference type="NCBI Taxonomy" id="1415580"/>
    <lineage>
        <taxon>Eukaryota</taxon>
        <taxon>Metazoa</taxon>
        <taxon>Chordata</taxon>
        <taxon>Craniata</taxon>
        <taxon>Vertebrata</taxon>
        <taxon>Euteleostomi</taxon>
        <taxon>Amphibia</taxon>
        <taxon>Gymnophiona</taxon>
        <taxon>Siphonopidae</taxon>
        <taxon>Microcaecilia</taxon>
    </lineage>
</organism>
<evidence type="ECO:0000256" key="10">
    <source>
        <dbReference type="ARBA" id="ARBA00034135"/>
    </source>
</evidence>
<comment type="subunit">
    <text evidence="10">Homodimer; disulfide-linked. Interacts with IL5RA. Interacts with CSF2RB.</text>
</comment>
<dbReference type="GO" id="GO:0005125">
    <property type="term" value="F:cytokine activity"/>
    <property type="evidence" value="ECO:0007669"/>
    <property type="project" value="UniProtKB-UniRule"/>
</dbReference>
<dbReference type="PANTHER" id="PTHR48491:SF1">
    <property type="entry name" value="INTERLEUKIN-5"/>
    <property type="match status" value="1"/>
</dbReference>
<protein>
    <recommendedName>
        <fullName evidence="3 11">Interleukin-5</fullName>
    </recommendedName>
    <alternativeName>
        <fullName evidence="11">Eosinophil differentiation factor</fullName>
    </alternativeName>
</protein>
<evidence type="ECO:0000256" key="11">
    <source>
        <dbReference type="RuleBase" id="RU363136"/>
    </source>
</evidence>
<dbReference type="SUPFAM" id="SSF47266">
    <property type="entry name" value="4-helical cytokines"/>
    <property type="match status" value="1"/>
</dbReference>
<evidence type="ECO:0000256" key="7">
    <source>
        <dbReference type="ARBA" id="ARBA00023030"/>
    </source>
</evidence>
<dbReference type="GeneID" id="115476914"/>
<keyword evidence="12" id="KW-1185">Reference proteome</keyword>
<gene>
    <name evidence="13" type="primary">LOC115476914</name>
    <name evidence="11" type="synonym">IL5</name>
</gene>
<dbReference type="InterPro" id="IPR000186">
    <property type="entry name" value="IL-5"/>
</dbReference>
<dbReference type="GO" id="GO:0005615">
    <property type="term" value="C:extracellular space"/>
    <property type="evidence" value="ECO:0007669"/>
    <property type="project" value="UniProtKB-UniRule"/>
</dbReference>
<dbReference type="Pfam" id="PF02025">
    <property type="entry name" value="IL5"/>
    <property type="match status" value="1"/>
</dbReference>
<comment type="subcellular location">
    <subcellularLocation>
        <location evidence="1 11">Secreted</location>
    </subcellularLocation>
</comment>
<evidence type="ECO:0000256" key="9">
    <source>
        <dbReference type="ARBA" id="ARBA00023180"/>
    </source>
</evidence>
<dbReference type="GO" id="GO:0006955">
    <property type="term" value="P:immune response"/>
    <property type="evidence" value="ECO:0007669"/>
    <property type="project" value="UniProtKB-UniRule"/>
</dbReference>
<reference evidence="13" key="1">
    <citation type="submission" date="2025-08" db="UniProtKB">
        <authorList>
            <consortium name="RefSeq"/>
        </authorList>
    </citation>
    <scope>IDENTIFICATION</scope>
</reference>
<dbReference type="RefSeq" id="XP_030069352.1">
    <property type="nucleotide sequence ID" value="XM_030213492.1"/>
</dbReference>
<keyword evidence="5 11" id="KW-0964">Secreted</keyword>
<comment type="function">
    <text evidence="11">Homodimeric cytokine expressed predominantly by T-lymphocytes and NK cells that plays an important role in the survival, differentiation, and chemotaxis of eosinophils. Acts also on activated and resting B-cells to induce immunoglobulin production, growth, and differentiation. Mechanistically, exerts its biological effects through a receptor composed of IL5RA subunit and the cytokine receptor common subunit beta/CSF2RB. Binding to the receptor leads to activation of various kinases including LYN, SYK and JAK2 and thereby propagates signals through the RAS-MAPK and JAK-STAT5 pathways respectively.</text>
</comment>